<dbReference type="AlphaFoldDB" id="A0A7K1UVV2"/>
<accession>A0A7K1UVV2</accession>
<feature type="transmembrane region" description="Helical" evidence="1">
    <location>
        <begin position="96"/>
        <end position="116"/>
    </location>
</feature>
<reference evidence="2 3" key="1">
    <citation type="submission" date="2019-12" db="EMBL/GenBank/DDBJ databases">
        <title>Nocardia sp. nov. ET3-3 isolated from soil.</title>
        <authorList>
            <person name="Kanchanasin P."/>
            <person name="Tanasupawat S."/>
            <person name="Yuki M."/>
            <person name="Kudo T."/>
        </authorList>
    </citation>
    <scope>NUCLEOTIDE SEQUENCE [LARGE SCALE GENOMIC DNA]</scope>
    <source>
        <strain evidence="2 3">ET3-3</strain>
    </source>
</reference>
<keyword evidence="1" id="KW-0472">Membrane</keyword>
<comment type="caution">
    <text evidence="2">The sequence shown here is derived from an EMBL/GenBank/DDBJ whole genome shotgun (WGS) entry which is preliminary data.</text>
</comment>
<dbReference type="EMBL" id="WRPP01000002">
    <property type="protein sequence ID" value="MVU78516.1"/>
    <property type="molecule type" value="Genomic_DNA"/>
</dbReference>
<evidence type="ECO:0000313" key="3">
    <source>
        <dbReference type="Proteomes" id="UP000466794"/>
    </source>
</evidence>
<keyword evidence="1" id="KW-0812">Transmembrane</keyword>
<feature type="transmembrane region" description="Helical" evidence="1">
    <location>
        <begin position="128"/>
        <end position="148"/>
    </location>
</feature>
<sequence length="154" mass="16095">MDGITPDQARAALDAAGHARRQVADEVGLPRGYWWAMAGGWVTLGLLGDFGPPWLMIVATLVFGAGHSGLASRLLDGRRRTAGIQVSTAVAGRRTPLVVIVMLLGLVGLTVAAALALNADGVEHPRTWSAVLIAAIVGFGGPEILSVLRRWARA</sequence>
<name>A0A7K1UVV2_9NOCA</name>
<dbReference type="RefSeq" id="WP_157387983.1">
    <property type="nucleotide sequence ID" value="NZ_WRPP01000002.1"/>
</dbReference>
<keyword evidence="1" id="KW-1133">Transmembrane helix</keyword>
<protein>
    <submittedName>
        <fullName evidence="2">Uncharacterized protein</fullName>
    </submittedName>
</protein>
<proteinExistence type="predicted"/>
<dbReference type="Proteomes" id="UP000466794">
    <property type="component" value="Unassembled WGS sequence"/>
</dbReference>
<organism evidence="2 3">
    <name type="scientific">Nocardia terrae</name>
    <dbReference type="NCBI Taxonomy" id="2675851"/>
    <lineage>
        <taxon>Bacteria</taxon>
        <taxon>Bacillati</taxon>
        <taxon>Actinomycetota</taxon>
        <taxon>Actinomycetes</taxon>
        <taxon>Mycobacteriales</taxon>
        <taxon>Nocardiaceae</taxon>
        <taxon>Nocardia</taxon>
    </lineage>
</organism>
<evidence type="ECO:0000256" key="1">
    <source>
        <dbReference type="SAM" id="Phobius"/>
    </source>
</evidence>
<evidence type="ECO:0000313" key="2">
    <source>
        <dbReference type="EMBL" id="MVU78516.1"/>
    </source>
</evidence>
<keyword evidence="3" id="KW-1185">Reference proteome</keyword>
<feature type="transmembrane region" description="Helical" evidence="1">
    <location>
        <begin position="54"/>
        <end position="75"/>
    </location>
</feature>
<gene>
    <name evidence="2" type="ORF">GPX89_14830</name>
</gene>